<protein>
    <submittedName>
        <fullName evidence="5">Protein KNATM</fullName>
    </submittedName>
</protein>
<proteinExistence type="predicted"/>
<evidence type="ECO:0000313" key="6">
    <source>
        <dbReference type="Proteomes" id="UP001558713"/>
    </source>
</evidence>
<dbReference type="AlphaFoldDB" id="A0ABD1APX8"/>
<dbReference type="InterPro" id="IPR053363">
    <property type="entry name" value="Leaf_patterning_domain"/>
</dbReference>
<dbReference type="PANTHER" id="PTHR48268:SF2">
    <property type="entry name" value="PROTEIN KNATM"/>
    <property type="match status" value="1"/>
</dbReference>
<evidence type="ECO:0000259" key="4">
    <source>
        <dbReference type="SMART" id="SM01256"/>
    </source>
</evidence>
<sequence>MEVKKDDNGFLENMKHEITQSFKEVEVEEEDILKKRISSHPLYGLLLHSHVNCLKVCSGDFDSPEVMNTADGLALTKLSLQADSSSEATSSELDQFMEAYCSTLVELKEAMEKPLTETHRFMDAVSAQLNDIVLSSSHLKGGNMNN</sequence>
<feature type="domain" description="KNOX2" evidence="4">
    <location>
        <begin position="83"/>
        <end position="134"/>
    </location>
</feature>
<keyword evidence="6" id="KW-1185">Reference proteome</keyword>
<accession>A0ABD1APX8</accession>
<dbReference type="GO" id="GO:0005634">
    <property type="term" value="C:nucleus"/>
    <property type="evidence" value="ECO:0007669"/>
    <property type="project" value="UniProtKB-SubCell"/>
</dbReference>
<gene>
    <name evidence="5" type="ORF">V5N11_033468</name>
</gene>
<dbReference type="InterPro" id="IPR005540">
    <property type="entry name" value="KNOX1"/>
</dbReference>
<name>A0ABD1APX8_CARAN</name>
<dbReference type="Pfam" id="PF03790">
    <property type="entry name" value="KNOX1"/>
    <property type="match status" value="1"/>
</dbReference>
<feature type="domain" description="KNOX1" evidence="3">
    <location>
        <begin position="31"/>
        <end position="75"/>
    </location>
</feature>
<evidence type="ECO:0000313" key="5">
    <source>
        <dbReference type="EMBL" id="KAL1203610.1"/>
    </source>
</evidence>
<evidence type="ECO:0000256" key="1">
    <source>
        <dbReference type="ARBA" id="ARBA00004123"/>
    </source>
</evidence>
<organism evidence="5 6">
    <name type="scientific">Cardamine amara subsp. amara</name>
    <dbReference type="NCBI Taxonomy" id="228776"/>
    <lineage>
        <taxon>Eukaryota</taxon>
        <taxon>Viridiplantae</taxon>
        <taxon>Streptophyta</taxon>
        <taxon>Embryophyta</taxon>
        <taxon>Tracheophyta</taxon>
        <taxon>Spermatophyta</taxon>
        <taxon>Magnoliopsida</taxon>
        <taxon>eudicotyledons</taxon>
        <taxon>Gunneridae</taxon>
        <taxon>Pentapetalae</taxon>
        <taxon>rosids</taxon>
        <taxon>malvids</taxon>
        <taxon>Brassicales</taxon>
        <taxon>Brassicaceae</taxon>
        <taxon>Cardamineae</taxon>
        <taxon>Cardamine</taxon>
    </lineage>
</organism>
<dbReference type="Proteomes" id="UP001558713">
    <property type="component" value="Unassembled WGS sequence"/>
</dbReference>
<evidence type="ECO:0000259" key="3">
    <source>
        <dbReference type="SMART" id="SM01255"/>
    </source>
</evidence>
<dbReference type="InterPro" id="IPR005541">
    <property type="entry name" value="KNOX2"/>
</dbReference>
<evidence type="ECO:0000256" key="2">
    <source>
        <dbReference type="ARBA" id="ARBA00023242"/>
    </source>
</evidence>
<dbReference type="SMART" id="SM01255">
    <property type="entry name" value="KNOX1"/>
    <property type="match status" value="1"/>
</dbReference>
<dbReference type="SMART" id="SM01256">
    <property type="entry name" value="KNOX2"/>
    <property type="match status" value="1"/>
</dbReference>
<dbReference type="Pfam" id="PF03791">
    <property type="entry name" value="KNOX2"/>
    <property type="match status" value="1"/>
</dbReference>
<keyword evidence="2" id="KW-0539">Nucleus</keyword>
<dbReference type="PANTHER" id="PTHR48268">
    <property type="entry name" value="HOMEOBOX PROTEIN KNOTTED-1-LIKE 6 ISOFORM X1"/>
    <property type="match status" value="1"/>
</dbReference>
<comment type="caution">
    <text evidence="5">The sequence shown here is derived from an EMBL/GenBank/DDBJ whole genome shotgun (WGS) entry which is preliminary data.</text>
</comment>
<comment type="subcellular location">
    <subcellularLocation>
        <location evidence="1">Nucleus</location>
    </subcellularLocation>
</comment>
<dbReference type="EMBL" id="JBANAX010000555">
    <property type="protein sequence ID" value="KAL1203610.1"/>
    <property type="molecule type" value="Genomic_DNA"/>
</dbReference>
<reference evidence="5 6" key="1">
    <citation type="submission" date="2024-04" db="EMBL/GenBank/DDBJ databases">
        <title>Genome assembly C_amara_ONT_v2.</title>
        <authorList>
            <person name="Yant L."/>
            <person name="Moore C."/>
            <person name="Slenker M."/>
        </authorList>
    </citation>
    <scope>NUCLEOTIDE SEQUENCE [LARGE SCALE GENOMIC DNA]</scope>
    <source>
        <tissue evidence="5">Leaf</tissue>
    </source>
</reference>